<dbReference type="Gene3D" id="1.10.760.10">
    <property type="entry name" value="Cytochrome c-like domain"/>
    <property type="match status" value="1"/>
</dbReference>
<feature type="signal peptide" evidence="5">
    <location>
        <begin position="1"/>
        <end position="20"/>
    </location>
</feature>
<dbReference type="SUPFAM" id="SSF63829">
    <property type="entry name" value="Calcium-dependent phosphotriesterase"/>
    <property type="match status" value="1"/>
</dbReference>
<dbReference type="InterPro" id="IPR036909">
    <property type="entry name" value="Cyt_c-like_dom_sf"/>
</dbReference>
<dbReference type="EMBL" id="RQPJ01000003">
    <property type="protein sequence ID" value="RTE53909.1"/>
    <property type="molecule type" value="Genomic_DNA"/>
</dbReference>
<evidence type="ECO:0000256" key="5">
    <source>
        <dbReference type="SAM" id="SignalP"/>
    </source>
</evidence>
<comment type="caution">
    <text evidence="7">The sequence shown here is derived from an EMBL/GenBank/DDBJ whole genome shotgun (WGS) entry which is preliminary data.</text>
</comment>
<keyword evidence="2 4" id="KW-0479">Metal-binding</keyword>
<dbReference type="InterPro" id="IPR009056">
    <property type="entry name" value="Cyt_c-like_dom"/>
</dbReference>
<evidence type="ECO:0000313" key="7">
    <source>
        <dbReference type="EMBL" id="RTE53909.1"/>
    </source>
</evidence>
<keyword evidence="5" id="KW-0732">Signal</keyword>
<keyword evidence="3 4" id="KW-0408">Iron</keyword>
<sequence length="1008" mass="112953">MKRRMLSFACLFLVVGICFNCSSEKEHQGIWNYEILLPQQDSKTGTLKLIKNKDGYTGSMVSPDLGVTSIQNITLEGSSMSMDIKLNNKQVTISGEFKADSFIGTGLDNGEKITLKASRAPNQKDIVEETQVTYVLDDSDLNDYEKNIDHQGMIEAIDRDALKRGGLVYNSNCINCHGVPEVEGSIPSSLKFWAEPFKYGNDPYSMYKTITKGAGLMPPQMALTPQEKYDVIAFIRENYIKNHNKSAYFEVDSEYLTNLPKGSSKGPATKPYHPWSDMDYGNFLINTYELVDSETGIERFHSPGPRPYADENYLKNNFAYKGIAVRLDEGSGGVSKGKAWMIFDHDLMRVAGGWTGEGFIDWEGILLNGHHETYPRTVGKLHFETPVQPAWADPETGSFKDTRFKARDGRRFGPLPKKWSHFKGIYHSGKNIIISYSVGKANILELLGMEKSAEQMVFTRTLNIEPSDKTLRMRVAPQGVKVEIKGEGASLSNSDGFVVLEIPKGETANIKLFIAGTQAKDFSKIVQNATGPENLHKHLQGGEPHYKQEIVTTIVKGKEDGPIAMDQLTPPYDNPWDSRLKLSGIDFLEDANTGILCTTDGDIWSVKGLTDKTGKLRWRRIGSGLFQPLGIKVVKDEIYVTCRDQLVKLHDLNGDGETDFYESFNNDHQVTDHFHEFAMGLQTDQQGNFYYAKSGRHAREALIPQHGTLLKVSKDGSKSDIIATGFRAANGVCINPDGSFIVTDQQGFWNPMNRINWVEGKGKFYGNIWGYNPPKDTTRLGMEQPMAWIDMEFDRSPSELLWVDSEKWGPLNKSLLSFSYGYGKIQLVLHEKVGNQRQAGVVDLPGVKFMTGVMRGRFNQQDGNLYACGMSAWGTSQNMKGGEFYRLRYTGKPLSTPIDLSAEKDGIVLSFASKLDAAKSKVSTNFEVQTWELLRSRKYGSKRYNVKTLDISQLRIAENGKKLKLVLPDIAPVDVMKITYKVTDIHGNELQGKVQNTIHHLNEITIRE</sequence>
<evidence type="ECO:0000256" key="3">
    <source>
        <dbReference type="ARBA" id="ARBA00023004"/>
    </source>
</evidence>
<accession>A0A430K4P2</accession>
<dbReference type="PROSITE" id="PS51007">
    <property type="entry name" value="CYTC"/>
    <property type="match status" value="1"/>
</dbReference>
<organism evidence="7 8">
    <name type="scientific">Arenibacter aquaticus</name>
    <dbReference type="NCBI Taxonomy" id="2489054"/>
    <lineage>
        <taxon>Bacteria</taxon>
        <taxon>Pseudomonadati</taxon>
        <taxon>Bacteroidota</taxon>
        <taxon>Flavobacteriia</taxon>
        <taxon>Flavobacteriales</taxon>
        <taxon>Flavobacteriaceae</taxon>
        <taxon>Arenibacter</taxon>
    </lineage>
</organism>
<protein>
    <recommendedName>
        <fullName evidence="6">Cytochrome c domain-containing protein</fullName>
    </recommendedName>
</protein>
<dbReference type="SUPFAM" id="SSF46626">
    <property type="entry name" value="Cytochrome c"/>
    <property type="match status" value="1"/>
</dbReference>
<feature type="chain" id="PRO_5019321170" description="Cytochrome c domain-containing protein" evidence="5">
    <location>
        <begin position="21"/>
        <end position="1008"/>
    </location>
</feature>
<dbReference type="Pfam" id="PF20601">
    <property type="entry name" value="DUF6797"/>
    <property type="match status" value="1"/>
</dbReference>
<evidence type="ECO:0000256" key="4">
    <source>
        <dbReference type="PROSITE-ProRule" id="PRU00433"/>
    </source>
</evidence>
<evidence type="ECO:0000256" key="1">
    <source>
        <dbReference type="ARBA" id="ARBA00022617"/>
    </source>
</evidence>
<feature type="domain" description="Cytochrome c" evidence="6">
    <location>
        <begin position="160"/>
        <end position="239"/>
    </location>
</feature>
<dbReference type="PANTHER" id="PTHR33546">
    <property type="entry name" value="LARGE, MULTIFUNCTIONAL SECRETED PROTEIN-RELATED"/>
    <property type="match status" value="1"/>
</dbReference>
<dbReference type="AlphaFoldDB" id="A0A430K4P2"/>
<reference evidence="7 8" key="1">
    <citation type="submission" date="2018-11" db="EMBL/GenBank/DDBJ databases">
        <title>Arenibacter aquaticus sp.nov., a marine bacterium isolated from surface seawater in the South China Sea.</title>
        <authorList>
            <person name="Guo J."/>
            <person name="Sun J."/>
        </authorList>
    </citation>
    <scope>NUCLEOTIDE SEQUENCE [LARGE SCALE GENOMIC DNA]</scope>
    <source>
        <strain evidence="7 8">GUO666</strain>
    </source>
</reference>
<dbReference type="GO" id="GO:0020037">
    <property type="term" value="F:heme binding"/>
    <property type="evidence" value="ECO:0007669"/>
    <property type="project" value="InterPro"/>
</dbReference>
<dbReference type="InterPro" id="IPR011042">
    <property type="entry name" value="6-blade_b-propeller_TolB-like"/>
</dbReference>
<dbReference type="OrthoDB" id="9814063at2"/>
<gene>
    <name evidence="7" type="ORF">EHW67_08205</name>
</gene>
<dbReference type="RefSeq" id="WP_126161897.1">
    <property type="nucleotide sequence ID" value="NZ_RQPJ01000003.1"/>
</dbReference>
<evidence type="ECO:0000256" key="2">
    <source>
        <dbReference type="ARBA" id="ARBA00022723"/>
    </source>
</evidence>
<dbReference type="PANTHER" id="PTHR33546:SF1">
    <property type="entry name" value="LARGE, MULTIFUNCTIONAL SECRETED PROTEIN"/>
    <property type="match status" value="1"/>
</dbReference>
<dbReference type="GO" id="GO:0009055">
    <property type="term" value="F:electron transfer activity"/>
    <property type="evidence" value="ECO:0007669"/>
    <property type="project" value="InterPro"/>
</dbReference>
<keyword evidence="8" id="KW-1185">Reference proteome</keyword>
<name>A0A430K4P2_9FLAO</name>
<dbReference type="Pfam" id="PF13442">
    <property type="entry name" value="Cytochrome_CBB3"/>
    <property type="match status" value="1"/>
</dbReference>
<proteinExistence type="predicted"/>
<dbReference type="GO" id="GO:0046872">
    <property type="term" value="F:metal ion binding"/>
    <property type="evidence" value="ECO:0007669"/>
    <property type="project" value="UniProtKB-KW"/>
</dbReference>
<dbReference type="InterPro" id="IPR046476">
    <property type="entry name" value="DUF6797"/>
</dbReference>
<evidence type="ECO:0000313" key="8">
    <source>
        <dbReference type="Proteomes" id="UP000267585"/>
    </source>
</evidence>
<keyword evidence="1 4" id="KW-0349">Heme</keyword>
<dbReference type="Proteomes" id="UP000267585">
    <property type="component" value="Unassembled WGS sequence"/>
</dbReference>
<evidence type="ECO:0000259" key="6">
    <source>
        <dbReference type="PROSITE" id="PS51007"/>
    </source>
</evidence>
<dbReference type="Gene3D" id="2.120.10.30">
    <property type="entry name" value="TolB, C-terminal domain"/>
    <property type="match status" value="1"/>
</dbReference>